<feature type="region of interest" description="Disordered" evidence="1">
    <location>
        <begin position="723"/>
        <end position="944"/>
    </location>
</feature>
<feature type="compositionally biased region" description="Basic and acidic residues" evidence="1">
    <location>
        <begin position="170"/>
        <end position="186"/>
    </location>
</feature>
<feature type="region of interest" description="Disordered" evidence="1">
    <location>
        <begin position="463"/>
        <end position="705"/>
    </location>
</feature>
<dbReference type="SUPFAM" id="SSF55753">
    <property type="entry name" value="Actin depolymerizing proteins"/>
    <property type="match status" value="1"/>
</dbReference>
<feature type="compositionally biased region" description="Basic and acidic residues" evidence="1">
    <location>
        <begin position="992"/>
        <end position="1006"/>
    </location>
</feature>
<feature type="compositionally biased region" description="Polar residues" evidence="1">
    <location>
        <begin position="1021"/>
        <end position="1037"/>
    </location>
</feature>
<feature type="compositionally biased region" description="Basic residues" evidence="1">
    <location>
        <begin position="1010"/>
        <end position="1020"/>
    </location>
</feature>
<dbReference type="Proteomes" id="UP000664521">
    <property type="component" value="Unassembled WGS sequence"/>
</dbReference>
<protein>
    <recommendedName>
        <fullName evidence="4">ADF-H domain-containing protein</fullName>
    </recommendedName>
</protein>
<keyword evidence="3" id="KW-1185">Reference proteome</keyword>
<evidence type="ECO:0000313" key="2">
    <source>
        <dbReference type="EMBL" id="CAF9904140.1"/>
    </source>
</evidence>
<dbReference type="AlphaFoldDB" id="A0A8H3EEG9"/>
<dbReference type="OrthoDB" id="74412at2759"/>
<feature type="compositionally biased region" description="Polar residues" evidence="1">
    <location>
        <begin position="540"/>
        <end position="556"/>
    </location>
</feature>
<feature type="compositionally biased region" description="Low complexity" evidence="1">
    <location>
        <begin position="901"/>
        <end position="913"/>
    </location>
</feature>
<reference evidence="2" key="1">
    <citation type="submission" date="2021-03" db="EMBL/GenBank/DDBJ databases">
        <authorList>
            <person name="Tagirdzhanova G."/>
        </authorList>
    </citation>
    <scope>NUCLEOTIDE SEQUENCE</scope>
</reference>
<feature type="region of interest" description="Disordered" evidence="1">
    <location>
        <begin position="398"/>
        <end position="428"/>
    </location>
</feature>
<feature type="compositionally biased region" description="Polar residues" evidence="1">
    <location>
        <begin position="413"/>
        <end position="424"/>
    </location>
</feature>
<evidence type="ECO:0000313" key="3">
    <source>
        <dbReference type="Proteomes" id="UP000664521"/>
    </source>
</evidence>
<feature type="compositionally biased region" description="Polar residues" evidence="1">
    <location>
        <begin position="802"/>
        <end position="819"/>
    </location>
</feature>
<dbReference type="Gene3D" id="3.40.20.10">
    <property type="entry name" value="Severin"/>
    <property type="match status" value="1"/>
</dbReference>
<organism evidence="2 3">
    <name type="scientific">Heterodermia speciosa</name>
    <dbReference type="NCBI Taxonomy" id="116794"/>
    <lineage>
        <taxon>Eukaryota</taxon>
        <taxon>Fungi</taxon>
        <taxon>Dikarya</taxon>
        <taxon>Ascomycota</taxon>
        <taxon>Pezizomycotina</taxon>
        <taxon>Lecanoromycetes</taxon>
        <taxon>OSLEUM clade</taxon>
        <taxon>Lecanoromycetidae</taxon>
        <taxon>Caliciales</taxon>
        <taxon>Physciaceae</taxon>
        <taxon>Heterodermia</taxon>
    </lineage>
</organism>
<dbReference type="EMBL" id="CAJPDS010000002">
    <property type="protein sequence ID" value="CAF9904140.1"/>
    <property type="molecule type" value="Genomic_DNA"/>
</dbReference>
<comment type="caution">
    <text evidence="2">The sequence shown here is derived from an EMBL/GenBank/DDBJ whole genome shotgun (WGS) entry which is preliminary data.</text>
</comment>
<feature type="region of interest" description="Disordered" evidence="1">
    <location>
        <begin position="974"/>
        <end position="1113"/>
    </location>
</feature>
<proteinExistence type="predicted"/>
<dbReference type="InterPro" id="IPR029006">
    <property type="entry name" value="ADF-H/Gelsolin-like_dom_sf"/>
</dbReference>
<accession>A0A8H3EEG9</accession>
<feature type="compositionally biased region" description="Low complexity" evidence="1">
    <location>
        <begin position="1093"/>
        <end position="1104"/>
    </location>
</feature>
<feature type="compositionally biased region" description="Polar residues" evidence="1">
    <location>
        <begin position="647"/>
        <end position="658"/>
    </location>
</feature>
<feature type="compositionally biased region" description="Polar residues" evidence="1">
    <location>
        <begin position="196"/>
        <end position="209"/>
    </location>
</feature>
<feature type="region of interest" description="Disordered" evidence="1">
    <location>
        <begin position="170"/>
        <end position="384"/>
    </location>
</feature>
<feature type="compositionally biased region" description="Polar residues" evidence="1">
    <location>
        <begin position="276"/>
        <end position="288"/>
    </location>
</feature>
<feature type="compositionally biased region" description="Low complexity" evidence="1">
    <location>
        <begin position="333"/>
        <end position="356"/>
    </location>
</feature>
<feature type="compositionally biased region" description="Polar residues" evidence="1">
    <location>
        <begin position="511"/>
        <end position="530"/>
    </location>
</feature>
<feature type="compositionally biased region" description="Basic and acidic residues" evidence="1">
    <location>
        <begin position="220"/>
        <end position="236"/>
    </location>
</feature>
<evidence type="ECO:0008006" key="4">
    <source>
        <dbReference type="Google" id="ProtNLM"/>
    </source>
</evidence>
<feature type="compositionally biased region" description="Low complexity" evidence="1">
    <location>
        <begin position="847"/>
        <end position="858"/>
    </location>
</feature>
<name>A0A8H3EEG9_9LECA</name>
<evidence type="ECO:0000256" key="1">
    <source>
        <dbReference type="SAM" id="MobiDB-lite"/>
    </source>
</evidence>
<feature type="compositionally biased region" description="Polar residues" evidence="1">
    <location>
        <begin position="468"/>
        <end position="498"/>
    </location>
</feature>
<feature type="compositionally biased region" description="Polar residues" evidence="1">
    <location>
        <begin position="238"/>
        <end position="253"/>
    </location>
</feature>
<feature type="compositionally biased region" description="Polar residues" evidence="1">
    <location>
        <begin position="882"/>
        <end position="896"/>
    </location>
</feature>
<gene>
    <name evidence="2" type="ORF">HETSPECPRED_003379</name>
</gene>
<feature type="compositionally biased region" description="Polar residues" evidence="1">
    <location>
        <begin position="830"/>
        <end position="846"/>
    </location>
</feature>
<sequence length="1240" mass="133566">MSLNGLDATDVNDAYLAALGEGGGWFLLQYAGRAEVGLLEKGTGGIQELKETVNHYLEQSPLYGFLQYRRRKVLLKYVPEGTSRLLQARLAVHFQSVIEKFSPHDTIFSFAAPSELIDSALSAACSLHTAPASIKSSTSLRRKGLAGITEDASENQTIVLPISDAEPKIVKASDVKDDDTRLDGKPDIAPFPPVESRSSPAPSSRTIWNTDKALPPTPDSPHEDERPRGSIDHDGFSVKTSFEGRQSSQSARPTTREGYSGYEYKPKVKLGPRPSIDSSAGNPSSDPTSKAYDPRPVATLPASVRMPARKAITPRAVPPRKHTPPSLPPNPASNPITMSSVVSNSSSTAPAATANPQRPKPKNVDSMSTRPPAIEAKTPTMTPERKRLMKALELRQKQLAAQKKQQPIGVEGATNQLEHNSATKPLQDDDLLKSPAQAAEALATPDYLQNVIREDDSGIVRIGDAELIQSSSMKADASPTSVPEASDGPSTQASSISGEESFPVGEETDHVTMTSFGNAASTDGTPQSAEVEQKACNLYDSPNQKQTDLVLSSNSVDELELQDESIAQQKDVAAPQENGLAQGDAHSKHTSGEDDGANSPLQTEHAIEDLKNTPDASPLSGREETMAKPSSDAMHTQSSGGDAPSRGSEQPLLSSMSHGTDIIYPHEVPLPAIGEDEDERLRPRETSLTNGDIAQPISPRESINQLAPRTLCDPIEEDGQSLYAQTSAEIKPSASDDGHEIRHNKRHGLIEPVRRISSGANSDDQFLSDDSFMEELTSATVQEAKPISVSKSPITPVFPRSLSEQGQESKPNRSVSTPLEVNKVGGARVSPQQSTLLPPRSVSVTKPRSASPSDSSPPMLGKVAVSSGISQRIKALEKLQSRPLSPSSQTASSTNAPPVFSSLGSRKSSFRSRPGTPDRRNSRMALSPVLSPTTNFEVKQPKPYNQFVSVKVASKPGRSRPDSISVTARIVRDKWNQTPEVPGDASQPCVMDLHHSPLKLEHKSADAKSSLKKPPMKRHSTAPSVSSNSTDQRSEPMSYSKRDSMVSASNGSRRGSDTGLPRSASEISLSGINDGEGAKEERKESRKSRLLKRMSNSMAASRRSIATALSPPPVREESIAEQHEPIQEVLSAFVEIGDVNIQFPDTLLWKRRHMAIDAQGIVVLSPSQADSSSRVVTKRYSLTEFFPPYIPDQDRQEMPNSVNLDFKDGSTLQCACQNLAGQAQVLGVLTHAHNFHNSKS</sequence>